<evidence type="ECO:0000313" key="1">
    <source>
        <dbReference type="EMBL" id="QKZ05508.1"/>
    </source>
</evidence>
<dbReference type="AlphaFoldDB" id="A0A7D5HPP6"/>
<accession>A0A7D5HPP6</accession>
<reference evidence="1 2" key="1">
    <citation type="submission" date="2020-06" db="EMBL/GenBank/DDBJ databases">
        <title>Pseudomonas eucalypticola sp. nov., an endophyte of Eucalyptus dunnii leaves with biocontrol ability of eucalyptus leaf blight.</title>
        <authorList>
            <person name="Liu Y."/>
            <person name="Song Z."/>
            <person name="Zeng H."/>
            <person name="Lu M."/>
            <person name="Wang X."/>
            <person name="Lian X."/>
            <person name="Zhang Q."/>
        </authorList>
    </citation>
    <scope>NUCLEOTIDE SEQUENCE [LARGE SCALE GENOMIC DNA]</scope>
    <source>
        <strain evidence="1 2">NP-1</strain>
    </source>
</reference>
<dbReference type="EMBL" id="CP056030">
    <property type="protein sequence ID" value="QKZ05508.1"/>
    <property type="molecule type" value="Genomic_DNA"/>
</dbReference>
<evidence type="ECO:0000313" key="2">
    <source>
        <dbReference type="Proteomes" id="UP000509568"/>
    </source>
</evidence>
<sequence length="77" mass="8200">MYRVTSEQQKVAMLAIIQQLKAQGIDLGTVAEAAKLGILGSPELCTHPAQFRVQCASAVDELIAAALGAGPEEHRER</sequence>
<protein>
    <submittedName>
        <fullName evidence="1">Uncharacterized protein</fullName>
    </submittedName>
</protein>
<dbReference type="RefSeq" id="WP_158158473.1">
    <property type="nucleotide sequence ID" value="NZ_CP056030.1"/>
</dbReference>
<gene>
    <name evidence="1" type="ORF">HWQ56_17580</name>
</gene>
<organism evidence="1 2">
    <name type="scientific">Pseudomonas eucalypticola</name>
    <dbReference type="NCBI Taxonomy" id="2599595"/>
    <lineage>
        <taxon>Bacteria</taxon>
        <taxon>Pseudomonadati</taxon>
        <taxon>Pseudomonadota</taxon>
        <taxon>Gammaproteobacteria</taxon>
        <taxon>Pseudomonadales</taxon>
        <taxon>Pseudomonadaceae</taxon>
        <taxon>Pseudomonas</taxon>
    </lineage>
</organism>
<dbReference type="Proteomes" id="UP000509568">
    <property type="component" value="Chromosome"/>
</dbReference>
<keyword evidence="2" id="KW-1185">Reference proteome</keyword>
<dbReference type="KEGG" id="pez:HWQ56_17580"/>
<name>A0A7D5HPP6_9PSED</name>
<proteinExistence type="predicted"/>